<dbReference type="PANTHER" id="PTHR46268">
    <property type="entry name" value="STRESS RESPONSE PROTEIN NHAX"/>
    <property type="match status" value="1"/>
</dbReference>
<dbReference type="InterPro" id="IPR014729">
    <property type="entry name" value="Rossmann-like_a/b/a_fold"/>
</dbReference>
<dbReference type="InterPro" id="IPR006016">
    <property type="entry name" value="UspA"/>
</dbReference>
<organism evidence="3">
    <name type="scientific">hydrothermal vent metagenome</name>
    <dbReference type="NCBI Taxonomy" id="652676"/>
    <lineage>
        <taxon>unclassified sequences</taxon>
        <taxon>metagenomes</taxon>
        <taxon>ecological metagenomes</taxon>
    </lineage>
</organism>
<comment type="similarity">
    <text evidence="1">Belongs to the universal stress protein A family.</text>
</comment>
<dbReference type="Gene3D" id="3.40.50.620">
    <property type="entry name" value="HUPs"/>
    <property type="match status" value="1"/>
</dbReference>
<name>A0A3B0VNQ9_9ZZZZ</name>
<evidence type="ECO:0000313" key="3">
    <source>
        <dbReference type="EMBL" id="VAW45268.1"/>
    </source>
</evidence>
<dbReference type="CDD" id="cd00293">
    <property type="entry name" value="USP-like"/>
    <property type="match status" value="1"/>
</dbReference>
<dbReference type="AlphaFoldDB" id="A0A3B0VNQ9"/>
<dbReference type="Pfam" id="PF00582">
    <property type="entry name" value="Usp"/>
    <property type="match status" value="1"/>
</dbReference>
<reference evidence="3" key="1">
    <citation type="submission" date="2018-06" db="EMBL/GenBank/DDBJ databases">
        <authorList>
            <person name="Zhirakovskaya E."/>
        </authorList>
    </citation>
    <scope>NUCLEOTIDE SEQUENCE</scope>
</reference>
<dbReference type="InterPro" id="IPR006015">
    <property type="entry name" value="Universal_stress_UspA"/>
</dbReference>
<evidence type="ECO:0000256" key="1">
    <source>
        <dbReference type="ARBA" id="ARBA00008791"/>
    </source>
</evidence>
<dbReference type="EMBL" id="UOFC01000049">
    <property type="protein sequence ID" value="VAW45268.1"/>
    <property type="molecule type" value="Genomic_DNA"/>
</dbReference>
<dbReference type="PANTHER" id="PTHR46268:SF6">
    <property type="entry name" value="UNIVERSAL STRESS PROTEIN UP12"/>
    <property type="match status" value="1"/>
</dbReference>
<dbReference type="PRINTS" id="PR01438">
    <property type="entry name" value="UNVRSLSTRESS"/>
</dbReference>
<evidence type="ECO:0000259" key="2">
    <source>
        <dbReference type="Pfam" id="PF00582"/>
    </source>
</evidence>
<sequence>MKSYQRILVATDFSEQSLFALCKAQKLAEKLGAKVELMHVVDVPAYPVLEDVAIMGMPSIWDVELANTLLQTSEKKLKEIAHEHNVQQFMTIAGSPSSEIITLANVNKIDVIVMGFHGLSGFKKLIGSTTHSVINNAPCDVLAVKQE</sequence>
<gene>
    <name evidence="3" type="ORF">MNBD_GAMMA03-404</name>
</gene>
<dbReference type="PIRSF" id="PIRSF006276">
    <property type="entry name" value="UspA"/>
    <property type="match status" value="1"/>
</dbReference>
<protein>
    <submittedName>
        <fullName evidence="3">Universal stress protein family</fullName>
    </submittedName>
</protein>
<proteinExistence type="inferred from homology"/>
<feature type="domain" description="UspA" evidence="2">
    <location>
        <begin position="4"/>
        <end position="145"/>
    </location>
</feature>
<dbReference type="SUPFAM" id="SSF52402">
    <property type="entry name" value="Adenine nucleotide alpha hydrolases-like"/>
    <property type="match status" value="1"/>
</dbReference>
<accession>A0A3B0VNQ9</accession>